<dbReference type="InterPro" id="IPR002068">
    <property type="entry name" value="A-crystallin/Hsp20_dom"/>
</dbReference>
<feature type="compositionally biased region" description="Basic and acidic residues" evidence="3">
    <location>
        <begin position="147"/>
        <end position="157"/>
    </location>
</feature>
<dbReference type="RefSeq" id="WP_377483127.1">
    <property type="nucleotide sequence ID" value="NZ_JBHUOX010000004.1"/>
</dbReference>
<dbReference type="CDD" id="cd06464">
    <property type="entry name" value="ACD_sHsps-like"/>
    <property type="match status" value="1"/>
</dbReference>
<evidence type="ECO:0000313" key="5">
    <source>
        <dbReference type="EMBL" id="MFD3000286.1"/>
    </source>
</evidence>
<dbReference type="PANTHER" id="PTHR11527">
    <property type="entry name" value="HEAT-SHOCK PROTEIN 20 FAMILY MEMBER"/>
    <property type="match status" value="1"/>
</dbReference>
<comment type="similarity">
    <text evidence="1 2">Belongs to the small heat shock protein (HSP20) family.</text>
</comment>
<dbReference type="Proteomes" id="UP001597641">
    <property type="component" value="Unassembled WGS sequence"/>
</dbReference>
<sequence length="178" mass="20206">MALNRYNGMQESMPNSFSSMLDRFFNESVNTRNFSDFTPHVDACETEKGFELQLALPGVKSEDIAIDFQEGRLTITGERKLERKEDGRRYHMLETQYGSFSRTFYLPDKVNPDKITANFEDGILMVNVPKDEHKTMKRQINISSASGKDKNKSRAVEENATTASENGKTEKSKSSKTA</sequence>
<accession>A0ABW6BRY9</accession>
<keyword evidence="6" id="KW-1185">Reference proteome</keyword>
<feature type="domain" description="SHSP" evidence="4">
    <location>
        <begin position="32"/>
        <end position="145"/>
    </location>
</feature>
<dbReference type="InterPro" id="IPR031107">
    <property type="entry name" value="Small_HSP"/>
</dbReference>
<comment type="caution">
    <text evidence="5">The sequence shown here is derived from an EMBL/GenBank/DDBJ whole genome shotgun (WGS) entry which is preliminary data.</text>
</comment>
<evidence type="ECO:0000259" key="4">
    <source>
        <dbReference type="PROSITE" id="PS01031"/>
    </source>
</evidence>
<dbReference type="EMBL" id="JBHUOX010000004">
    <property type="protein sequence ID" value="MFD3000286.1"/>
    <property type="molecule type" value="Genomic_DNA"/>
</dbReference>
<evidence type="ECO:0000256" key="2">
    <source>
        <dbReference type="RuleBase" id="RU003616"/>
    </source>
</evidence>
<feature type="compositionally biased region" description="Basic and acidic residues" evidence="3">
    <location>
        <begin position="167"/>
        <end position="178"/>
    </location>
</feature>
<dbReference type="PROSITE" id="PS01031">
    <property type="entry name" value="SHSP"/>
    <property type="match status" value="1"/>
</dbReference>
<proteinExistence type="inferred from homology"/>
<evidence type="ECO:0000313" key="6">
    <source>
        <dbReference type="Proteomes" id="UP001597641"/>
    </source>
</evidence>
<feature type="region of interest" description="Disordered" evidence="3">
    <location>
        <begin position="135"/>
        <end position="178"/>
    </location>
</feature>
<name>A0ABW6BRY9_9BACT</name>
<evidence type="ECO:0000256" key="1">
    <source>
        <dbReference type="PROSITE-ProRule" id="PRU00285"/>
    </source>
</evidence>
<dbReference type="SUPFAM" id="SSF49764">
    <property type="entry name" value="HSP20-like chaperones"/>
    <property type="match status" value="1"/>
</dbReference>
<reference evidence="6" key="1">
    <citation type="journal article" date="2019" name="Int. J. Syst. Evol. Microbiol.">
        <title>The Global Catalogue of Microorganisms (GCM) 10K type strain sequencing project: providing services to taxonomists for standard genome sequencing and annotation.</title>
        <authorList>
            <consortium name="The Broad Institute Genomics Platform"/>
            <consortium name="The Broad Institute Genome Sequencing Center for Infectious Disease"/>
            <person name="Wu L."/>
            <person name="Ma J."/>
        </authorList>
    </citation>
    <scope>NUCLEOTIDE SEQUENCE [LARGE SCALE GENOMIC DNA]</scope>
    <source>
        <strain evidence="6">KCTC 23984</strain>
    </source>
</reference>
<dbReference type="Gene3D" id="2.60.40.790">
    <property type="match status" value="1"/>
</dbReference>
<dbReference type="InterPro" id="IPR008978">
    <property type="entry name" value="HSP20-like_chaperone"/>
</dbReference>
<dbReference type="Pfam" id="PF00011">
    <property type="entry name" value="HSP20"/>
    <property type="match status" value="1"/>
</dbReference>
<gene>
    <name evidence="5" type="ORF">ACFS7Z_07930</name>
</gene>
<evidence type="ECO:0000256" key="3">
    <source>
        <dbReference type="SAM" id="MobiDB-lite"/>
    </source>
</evidence>
<protein>
    <submittedName>
        <fullName evidence="5">Hsp20/alpha crystallin family protein</fullName>
    </submittedName>
</protein>
<organism evidence="5 6">
    <name type="scientific">Pontibacter toksunensis</name>
    <dbReference type="NCBI Taxonomy" id="1332631"/>
    <lineage>
        <taxon>Bacteria</taxon>
        <taxon>Pseudomonadati</taxon>
        <taxon>Bacteroidota</taxon>
        <taxon>Cytophagia</taxon>
        <taxon>Cytophagales</taxon>
        <taxon>Hymenobacteraceae</taxon>
        <taxon>Pontibacter</taxon>
    </lineage>
</organism>